<evidence type="ECO:0000313" key="2">
    <source>
        <dbReference type="Proteomes" id="UP000242765"/>
    </source>
</evidence>
<keyword evidence="2" id="KW-1185">Reference proteome</keyword>
<sequence length="66" mass="8057">MIIKNFWKFICDYGINSRPIYQMLFVNNFTRNFDDGVFKIRTYVVTLLWVPERVENADIWRPNPKL</sequence>
<protein>
    <submittedName>
        <fullName evidence="1">Uncharacterized protein</fullName>
    </submittedName>
</protein>
<name>A0A1Y3CIN6_9GAMM</name>
<dbReference type="EMBL" id="NEGB01000003">
    <property type="protein sequence ID" value="OTG65773.1"/>
    <property type="molecule type" value="Genomic_DNA"/>
</dbReference>
<comment type="caution">
    <text evidence="1">The sequence shown here is derived from an EMBL/GenBank/DDBJ whole genome shotgun (WGS) entry which is preliminary data.</text>
</comment>
<dbReference type="STRING" id="1977882.B9T28_06110"/>
<evidence type="ECO:0000313" key="1">
    <source>
        <dbReference type="EMBL" id="OTG65773.1"/>
    </source>
</evidence>
<proteinExistence type="predicted"/>
<organism evidence="1 2">
    <name type="scientific">Acinetobacter silvestris</name>
    <dbReference type="NCBI Taxonomy" id="1977882"/>
    <lineage>
        <taxon>Bacteria</taxon>
        <taxon>Pseudomonadati</taxon>
        <taxon>Pseudomonadota</taxon>
        <taxon>Gammaproteobacteria</taxon>
        <taxon>Moraxellales</taxon>
        <taxon>Moraxellaceae</taxon>
        <taxon>Acinetobacter</taxon>
    </lineage>
</organism>
<accession>A0A1Y3CIN6</accession>
<dbReference type="AlphaFoldDB" id="A0A1Y3CIN6"/>
<reference evidence="1 2" key="1">
    <citation type="submission" date="2017-04" db="EMBL/GenBank/DDBJ databases">
        <title>High diversity of culturable Acinetobacter species in natural soil and water ecosystems.</title>
        <authorList>
            <person name="Nemec A."/>
            <person name="Radolfova-Krizova L."/>
        </authorList>
    </citation>
    <scope>NUCLEOTIDE SEQUENCE [LARGE SCALE GENOMIC DNA]</scope>
    <source>
        <strain evidence="1 2">ANC 4999</strain>
    </source>
</reference>
<dbReference type="Proteomes" id="UP000242765">
    <property type="component" value="Unassembled WGS sequence"/>
</dbReference>
<gene>
    <name evidence="1" type="ORF">B9T28_06110</name>
</gene>